<gene>
    <name evidence="2" type="ORF">G6N74_05120</name>
</gene>
<name>A0A7C9R561_9HYPH</name>
<sequence length="386" mass="41891">MVVANLKKRSFLPPLVVGLGIWVGFPTTVAYQDMRSLVSGVETSDTRWNAFVQTSVAGSVHAAEMPFADANMPTGSISGSGVNAPGIGSVAFKGKGAAANEVPDEQRINRSEKKGRIVNVTPVAPPKAFNAGSVLDRTSSLILPEFDAGLKQAFVKSTIKGKEIQIATAFYVKEDKKVAPGVPAMLADLVNNDTPDILATAYAPAEPDYAKSSPFESLLKDETPNDGRFIPPVSEGDHNWMSKPLPASVFSKPEQKCLATAIYFEARGESLKGQAAVAQVILNRVRNPAYPSTICGVVYQNDNWLNRCQFSFACDGRKKVVTSREHYKIAEDIAMAVTAGKIFIPEVASSTHYYAEYVSPRWARTMEKMKKIGLHIFYRTYGGGWS</sequence>
<dbReference type="Pfam" id="PF07486">
    <property type="entry name" value="Hydrolase_2"/>
    <property type="match status" value="1"/>
</dbReference>
<evidence type="ECO:0000259" key="1">
    <source>
        <dbReference type="Pfam" id="PF07486"/>
    </source>
</evidence>
<dbReference type="Gene3D" id="1.10.10.2520">
    <property type="entry name" value="Cell wall hydrolase SleB, domain 1"/>
    <property type="match status" value="1"/>
</dbReference>
<dbReference type="InterPro" id="IPR011105">
    <property type="entry name" value="Cell_wall_hydrolase_SleB"/>
</dbReference>
<protein>
    <submittedName>
        <fullName evidence="2">Cell wall hydrolase</fullName>
    </submittedName>
</protein>
<dbReference type="EMBL" id="JAAKZG010000002">
    <property type="protein sequence ID" value="NGN40437.1"/>
    <property type="molecule type" value="Genomic_DNA"/>
</dbReference>
<dbReference type="GO" id="GO:0016787">
    <property type="term" value="F:hydrolase activity"/>
    <property type="evidence" value="ECO:0007669"/>
    <property type="project" value="UniProtKB-KW"/>
</dbReference>
<keyword evidence="2" id="KW-0378">Hydrolase</keyword>
<feature type="domain" description="Cell wall hydrolase SleB" evidence="1">
    <location>
        <begin position="268"/>
        <end position="378"/>
    </location>
</feature>
<accession>A0A7C9R561</accession>
<dbReference type="AlphaFoldDB" id="A0A7C9R561"/>
<comment type="caution">
    <text evidence="2">The sequence shown here is derived from an EMBL/GenBank/DDBJ whole genome shotgun (WGS) entry which is preliminary data.</text>
</comment>
<dbReference type="Proteomes" id="UP000481252">
    <property type="component" value="Unassembled WGS sequence"/>
</dbReference>
<proteinExistence type="predicted"/>
<evidence type="ECO:0000313" key="2">
    <source>
        <dbReference type="EMBL" id="NGN40437.1"/>
    </source>
</evidence>
<keyword evidence="3" id="KW-1185">Reference proteome</keyword>
<dbReference type="InterPro" id="IPR042047">
    <property type="entry name" value="SleB_dom1"/>
</dbReference>
<reference evidence="2 3" key="1">
    <citation type="submission" date="2020-02" db="EMBL/GenBank/DDBJ databases">
        <title>Genome sequence of the type strain CGMCC 1.15528 of Mesorhizobium zhangyense.</title>
        <authorList>
            <person name="Gao J."/>
            <person name="Sun J."/>
        </authorList>
    </citation>
    <scope>NUCLEOTIDE SEQUENCE [LARGE SCALE GENOMIC DNA]</scope>
    <source>
        <strain evidence="2 3">CGMCC 1.15528</strain>
    </source>
</reference>
<evidence type="ECO:0000313" key="3">
    <source>
        <dbReference type="Proteomes" id="UP000481252"/>
    </source>
</evidence>
<organism evidence="2 3">
    <name type="scientific">Mesorhizobium zhangyense</name>
    <dbReference type="NCBI Taxonomy" id="1776730"/>
    <lineage>
        <taxon>Bacteria</taxon>
        <taxon>Pseudomonadati</taxon>
        <taxon>Pseudomonadota</taxon>
        <taxon>Alphaproteobacteria</taxon>
        <taxon>Hyphomicrobiales</taxon>
        <taxon>Phyllobacteriaceae</taxon>
        <taxon>Mesorhizobium</taxon>
    </lineage>
</organism>